<evidence type="ECO:0000313" key="1">
    <source>
        <dbReference type="EMBL" id="JAE04053.1"/>
    </source>
</evidence>
<accession>A0A0A9F712</accession>
<proteinExistence type="predicted"/>
<protein>
    <submittedName>
        <fullName evidence="1">Uncharacterized protein</fullName>
    </submittedName>
</protein>
<sequence length="51" mass="5764">MHITNTGDSDYQLKTRIYVVVVHQGHLGLDQGSRNQLPNYKLNICVLPLSL</sequence>
<name>A0A0A9F712_ARUDO</name>
<dbReference type="AlphaFoldDB" id="A0A0A9F712"/>
<reference evidence="1" key="1">
    <citation type="submission" date="2014-09" db="EMBL/GenBank/DDBJ databases">
        <authorList>
            <person name="Magalhaes I.L.F."/>
            <person name="Oliveira U."/>
            <person name="Santos F.R."/>
            <person name="Vidigal T.H.D.A."/>
            <person name="Brescovit A.D."/>
            <person name="Santos A.J."/>
        </authorList>
    </citation>
    <scope>NUCLEOTIDE SEQUENCE</scope>
    <source>
        <tissue evidence="1">Shoot tissue taken approximately 20 cm above the soil surface</tissue>
    </source>
</reference>
<reference evidence="1" key="2">
    <citation type="journal article" date="2015" name="Data Brief">
        <title>Shoot transcriptome of the giant reed, Arundo donax.</title>
        <authorList>
            <person name="Barrero R.A."/>
            <person name="Guerrero F.D."/>
            <person name="Moolhuijzen P."/>
            <person name="Goolsby J.A."/>
            <person name="Tidwell J."/>
            <person name="Bellgard S.E."/>
            <person name="Bellgard M.I."/>
        </authorList>
    </citation>
    <scope>NUCLEOTIDE SEQUENCE</scope>
    <source>
        <tissue evidence="1">Shoot tissue taken approximately 20 cm above the soil surface</tissue>
    </source>
</reference>
<organism evidence="1">
    <name type="scientific">Arundo donax</name>
    <name type="common">Giant reed</name>
    <name type="synonym">Donax arundinaceus</name>
    <dbReference type="NCBI Taxonomy" id="35708"/>
    <lineage>
        <taxon>Eukaryota</taxon>
        <taxon>Viridiplantae</taxon>
        <taxon>Streptophyta</taxon>
        <taxon>Embryophyta</taxon>
        <taxon>Tracheophyta</taxon>
        <taxon>Spermatophyta</taxon>
        <taxon>Magnoliopsida</taxon>
        <taxon>Liliopsida</taxon>
        <taxon>Poales</taxon>
        <taxon>Poaceae</taxon>
        <taxon>PACMAD clade</taxon>
        <taxon>Arundinoideae</taxon>
        <taxon>Arundineae</taxon>
        <taxon>Arundo</taxon>
    </lineage>
</organism>
<dbReference type="EMBL" id="GBRH01193843">
    <property type="protein sequence ID" value="JAE04053.1"/>
    <property type="molecule type" value="Transcribed_RNA"/>
</dbReference>